<protein>
    <recommendedName>
        <fullName evidence="3">Peptidase M28 domain-containing protein</fullName>
    </recommendedName>
</protein>
<dbReference type="AlphaFoldDB" id="A0A1S2N9T2"/>
<reference evidence="1 2" key="1">
    <citation type="submission" date="2014-10" db="EMBL/GenBank/DDBJ databases">
        <authorList>
            <person name="Seo M.-J."/>
            <person name="Seok Y.J."/>
            <person name="Cha I.-T."/>
        </authorList>
    </citation>
    <scope>NUCLEOTIDE SEQUENCE [LARGE SCALE GENOMIC DNA]</scope>
    <source>
        <strain evidence="1 2">NEU</strain>
    </source>
</reference>
<proteinExistence type="predicted"/>
<dbReference type="SUPFAM" id="SSF53187">
    <property type="entry name" value="Zn-dependent exopeptidases"/>
    <property type="match status" value="1"/>
</dbReference>
<dbReference type="Proteomes" id="UP000180246">
    <property type="component" value="Unassembled WGS sequence"/>
</dbReference>
<comment type="caution">
    <text evidence="1">The sequence shown here is derived from an EMBL/GenBank/DDBJ whole genome shotgun (WGS) entry which is preliminary data.</text>
</comment>
<evidence type="ECO:0000313" key="1">
    <source>
        <dbReference type="EMBL" id="OIJ41805.1"/>
    </source>
</evidence>
<organism evidence="1 2">
    <name type="scientific">Massilia timonae</name>
    <dbReference type="NCBI Taxonomy" id="47229"/>
    <lineage>
        <taxon>Bacteria</taxon>
        <taxon>Pseudomonadati</taxon>
        <taxon>Pseudomonadota</taxon>
        <taxon>Betaproteobacteria</taxon>
        <taxon>Burkholderiales</taxon>
        <taxon>Oxalobacteraceae</taxon>
        <taxon>Telluria group</taxon>
        <taxon>Massilia</taxon>
    </lineage>
</organism>
<sequence>MRPAAQCDAMRNFFNSHWKVILAILLAIVLALVTLDTRSSVPPLAMRLQMHTQALASAASATPYSALRHVETSLRRYGYAPRVRQGGDAAHPGRSIEVAVSRLAPGERPARTFIVGAHLDQDSPAGIAGAAAVLELARAATTLHPAYGTEVRFVFFVNDEPAAGADRRAIAARRDGGNFMAFIGTRESSTQVRQALAALRNDPMQARQGLAAPAHVMGLTLSGHGSGPEDGPALVITDAGFLRFPYFHAGAEPDQEQNRTQDGNDYDGMARIVGGLSRTLEALAGAVEI</sequence>
<dbReference type="Gene3D" id="3.40.630.10">
    <property type="entry name" value="Zn peptidases"/>
    <property type="match status" value="1"/>
</dbReference>
<gene>
    <name evidence="1" type="ORF">LO55_2534</name>
</gene>
<name>A0A1S2N9T2_9BURK</name>
<evidence type="ECO:0000313" key="2">
    <source>
        <dbReference type="Proteomes" id="UP000180246"/>
    </source>
</evidence>
<evidence type="ECO:0008006" key="3">
    <source>
        <dbReference type="Google" id="ProtNLM"/>
    </source>
</evidence>
<dbReference type="EMBL" id="JRYB01000001">
    <property type="protein sequence ID" value="OIJ41805.1"/>
    <property type="molecule type" value="Genomic_DNA"/>
</dbReference>
<accession>A0A1S2N9T2</accession>